<name>A0A6J4IM63_9ACTN</name>
<reference evidence="1" key="1">
    <citation type="submission" date="2020-02" db="EMBL/GenBank/DDBJ databases">
        <authorList>
            <person name="Meier V. D."/>
        </authorList>
    </citation>
    <scope>NUCLEOTIDE SEQUENCE</scope>
    <source>
        <strain evidence="1">AVDCRST_MAG76</strain>
    </source>
</reference>
<organism evidence="1">
    <name type="scientific">uncultured Acidimicrobiales bacterium</name>
    <dbReference type="NCBI Taxonomy" id="310071"/>
    <lineage>
        <taxon>Bacteria</taxon>
        <taxon>Bacillati</taxon>
        <taxon>Actinomycetota</taxon>
        <taxon>Acidimicrobiia</taxon>
        <taxon>Acidimicrobiales</taxon>
        <taxon>environmental samples</taxon>
    </lineage>
</organism>
<evidence type="ECO:0000313" key="1">
    <source>
        <dbReference type="EMBL" id="CAA9255635.1"/>
    </source>
</evidence>
<dbReference type="AlphaFoldDB" id="A0A6J4IM63"/>
<protein>
    <submittedName>
        <fullName evidence="1">Uncharacterized protein</fullName>
    </submittedName>
</protein>
<accession>A0A6J4IM63</accession>
<proteinExistence type="predicted"/>
<dbReference type="EMBL" id="CADCSZ010000157">
    <property type="protein sequence ID" value="CAA9255635.1"/>
    <property type="molecule type" value="Genomic_DNA"/>
</dbReference>
<gene>
    <name evidence="1" type="ORF">AVDCRST_MAG76-2546</name>
</gene>
<sequence>MALRSQWPATSEGTRAAGAWFEPCRGTRRILLFGTALRPL</sequence>